<sequence>MIWKRLSDHGQNWRHAYKVLTLMEHPIKTGSELVSQQCQENMYAAQTLKDLQYLDRDGKDQGVNVRDEAKQLVALQSDEDRLREERAHVLKTKEKLAQTVTASSAAVGWWGVGWGAHKAEQA</sequence>
<protein>
    <submittedName>
        <fullName evidence="2">Epsin-1</fullName>
    </submittedName>
</protein>
<dbReference type="InterPro" id="IPR008942">
    <property type="entry name" value="ENTH_VHS"/>
</dbReference>
<feature type="domain" description="ENTH" evidence="1">
    <location>
        <begin position="1"/>
        <end position="86"/>
    </location>
</feature>
<evidence type="ECO:0000313" key="3">
    <source>
        <dbReference type="Proteomes" id="UP000010556"/>
    </source>
</evidence>
<dbReference type="GO" id="GO:0030276">
    <property type="term" value="F:clathrin binding"/>
    <property type="evidence" value="ECO:0007669"/>
    <property type="project" value="TreeGrafter"/>
</dbReference>
<dbReference type="PROSITE" id="PS50942">
    <property type="entry name" value="ENTH"/>
    <property type="match status" value="1"/>
</dbReference>
<dbReference type="GO" id="GO:0005886">
    <property type="term" value="C:plasma membrane"/>
    <property type="evidence" value="ECO:0007669"/>
    <property type="project" value="TreeGrafter"/>
</dbReference>
<dbReference type="GO" id="GO:0005543">
    <property type="term" value="F:phospholipid binding"/>
    <property type="evidence" value="ECO:0007669"/>
    <property type="project" value="TreeGrafter"/>
</dbReference>
<accession>L5M2J2</accession>
<dbReference type="GO" id="GO:0006897">
    <property type="term" value="P:endocytosis"/>
    <property type="evidence" value="ECO:0007669"/>
    <property type="project" value="TreeGrafter"/>
</dbReference>
<evidence type="ECO:0000259" key="1">
    <source>
        <dbReference type="PROSITE" id="PS50942"/>
    </source>
</evidence>
<dbReference type="Gene3D" id="1.25.40.90">
    <property type="match status" value="1"/>
</dbReference>
<evidence type="ECO:0000313" key="2">
    <source>
        <dbReference type="EMBL" id="ELK32527.1"/>
    </source>
</evidence>
<dbReference type="Proteomes" id="UP000010556">
    <property type="component" value="Unassembled WGS sequence"/>
</dbReference>
<dbReference type="InterPro" id="IPR013809">
    <property type="entry name" value="ENTH"/>
</dbReference>
<proteinExistence type="predicted"/>
<keyword evidence="3" id="KW-1185">Reference proteome</keyword>
<organism evidence="2 3">
    <name type="scientific">Myotis davidii</name>
    <name type="common">David's myotis</name>
    <dbReference type="NCBI Taxonomy" id="225400"/>
    <lineage>
        <taxon>Eukaryota</taxon>
        <taxon>Metazoa</taxon>
        <taxon>Chordata</taxon>
        <taxon>Craniata</taxon>
        <taxon>Vertebrata</taxon>
        <taxon>Euteleostomi</taxon>
        <taxon>Mammalia</taxon>
        <taxon>Eutheria</taxon>
        <taxon>Laurasiatheria</taxon>
        <taxon>Chiroptera</taxon>
        <taxon>Yangochiroptera</taxon>
        <taxon>Vespertilionidae</taxon>
        <taxon>Myotis</taxon>
    </lineage>
</organism>
<dbReference type="PANTHER" id="PTHR12276">
    <property type="entry name" value="EPSIN/ENT-RELATED"/>
    <property type="match status" value="1"/>
</dbReference>
<dbReference type="AlphaFoldDB" id="L5M2J2"/>
<dbReference type="Pfam" id="PF01417">
    <property type="entry name" value="ENTH"/>
    <property type="match status" value="1"/>
</dbReference>
<dbReference type="SMART" id="SM00273">
    <property type="entry name" value="ENTH"/>
    <property type="match status" value="1"/>
</dbReference>
<dbReference type="EMBL" id="KB105175">
    <property type="protein sequence ID" value="ELK32527.1"/>
    <property type="molecule type" value="Genomic_DNA"/>
</dbReference>
<name>L5M2J2_MYODS</name>
<dbReference type="SUPFAM" id="SSF48464">
    <property type="entry name" value="ENTH/VHS domain"/>
    <property type="match status" value="1"/>
</dbReference>
<dbReference type="PANTHER" id="PTHR12276:SF48">
    <property type="entry name" value="EPSIN-1"/>
    <property type="match status" value="1"/>
</dbReference>
<dbReference type="GO" id="GO:0030125">
    <property type="term" value="C:clathrin vesicle coat"/>
    <property type="evidence" value="ECO:0007669"/>
    <property type="project" value="TreeGrafter"/>
</dbReference>
<reference evidence="3" key="1">
    <citation type="journal article" date="2013" name="Science">
        <title>Comparative analysis of bat genomes provides insight into the evolution of flight and immunity.</title>
        <authorList>
            <person name="Zhang G."/>
            <person name="Cowled C."/>
            <person name="Shi Z."/>
            <person name="Huang Z."/>
            <person name="Bishop-Lilly K.A."/>
            <person name="Fang X."/>
            <person name="Wynne J.W."/>
            <person name="Xiong Z."/>
            <person name="Baker M.L."/>
            <person name="Zhao W."/>
            <person name="Tachedjian M."/>
            <person name="Zhu Y."/>
            <person name="Zhou P."/>
            <person name="Jiang X."/>
            <person name="Ng J."/>
            <person name="Yang L."/>
            <person name="Wu L."/>
            <person name="Xiao J."/>
            <person name="Feng Y."/>
            <person name="Chen Y."/>
            <person name="Sun X."/>
            <person name="Zhang Y."/>
            <person name="Marsh G.A."/>
            <person name="Crameri G."/>
            <person name="Broder C.C."/>
            <person name="Frey K.G."/>
            <person name="Wang L.F."/>
            <person name="Wang J."/>
        </authorList>
    </citation>
    <scope>NUCLEOTIDE SEQUENCE [LARGE SCALE GENOMIC DNA]</scope>
</reference>
<dbReference type="GO" id="GO:0005768">
    <property type="term" value="C:endosome"/>
    <property type="evidence" value="ECO:0007669"/>
    <property type="project" value="TreeGrafter"/>
</dbReference>
<gene>
    <name evidence="2" type="ORF">MDA_GLEAN10017568</name>
</gene>